<dbReference type="InterPro" id="IPR004827">
    <property type="entry name" value="bZIP"/>
</dbReference>
<gene>
    <name evidence="10" type="primary">xbpd</name>
</gene>
<evidence type="ECO:0000256" key="4">
    <source>
        <dbReference type="ARBA" id="ARBA00023163"/>
    </source>
</evidence>
<dbReference type="Ensembl" id="ENSCINT00000015310.3">
    <property type="protein sequence ID" value="ENSCINP00000015310.3"/>
    <property type="gene ID" value="ENSCING00000007458.3"/>
</dbReference>
<reference evidence="11" key="1">
    <citation type="journal article" date="2002" name="Science">
        <title>The draft genome of Ciona intestinalis: insights into chordate and vertebrate origins.</title>
        <authorList>
            <person name="Dehal P."/>
            <person name="Satou Y."/>
            <person name="Campbell R.K."/>
            <person name="Chapman J."/>
            <person name="Degnan B."/>
            <person name="De Tomaso A."/>
            <person name="Davidson B."/>
            <person name="Di Gregorio A."/>
            <person name="Gelpke M."/>
            <person name="Goodstein D.M."/>
            <person name="Harafuji N."/>
            <person name="Hastings K.E."/>
            <person name="Ho I."/>
            <person name="Hotta K."/>
            <person name="Huang W."/>
            <person name="Kawashima T."/>
            <person name="Lemaire P."/>
            <person name="Martinez D."/>
            <person name="Meinertzhagen I.A."/>
            <person name="Necula S."/>
            <person name="Nonaka M."/>
            <person name="Putnam N."/>
            <person name="Rash S."/>
            <person name="Saiga H."/>
            <person name="Satake M."/>
            <person name="Terry A."/>
            <person name="Yamada L."/>
            <person name="Wang H.G."/>
            <person name="Awazu S."/>
            <person name="Azumi K."/>
            <person name="Boore J."/>
            <person name="Branno M."/>
            <person name="Chin-Bow S."/>
            <person name="DeSantis R."/>
            <person name="Doyle S."/>
            <person name="Francino P."/>
            <person name="Keys D.N."/>
            <person name="Haga S."/>
            <person name="Hayashi H."/>
            <person name="Hino K."/>
            <person name="Imai K.S."/>
            <person name="Inaba K."/>
            <person name="Kano S."/>
            <person name="Kobayashi K."/>
            <person name="Kobayashi M."/>
            <person name="Lee B.I."/>
            <person name="Makabe K.W."/>
            <person name="Manohar C."/>
            <person name="Matassi G."/>
            <person name="Medina M."/>
            <person name="Mochizuki Y."/>
            <person name="Mount S."/>
            <person name="Morishita T."/>
            <person name="Miura S."/>
            <person name="Nakayama A."/>
            <person name="Nishizaka S."/>
            <person name="Nomoto H."/>
            <person name="Ohta F."/>
            <person name="Oishi K."/>
            <person name="Rigoutsos I."/>
            <person name="Sano M."/>
            <person name="Sasaki A."/>
            <person name="Sasakura Y."/>
            <person name="Shoguchi E."/>
            <person name="Shin-i T."/>
            <person name="Spagnuolo A."/>
            <person name="Stainier D."/>
            <person name="Suzuki M.M."/>
            <person name="Tassy O."/>
            <person name="Takatori N."/>
            <person name="Tokuoka M."/>
            <person name="Yagi K."/>
            <person name="Yoshizaki F."/>
            <person name="Wada S."/>
            <person name="Zhang C."/>
            <person name="Hyatt P.D."/>
            <person name="Larimer F."/>
            <person name="Detter C."/>
            <person name="Doggett N."/>
            <person name="Glavina T."/>
            <person name="Hawkins T."/>
            <person name="Richardson P."/>
            <person name="Lucas S."/>
            <person name="Kohara Y."/>
            <person name="Levine M."/>
            <person name="Satoh N."/>
            <person name="Rokhsar D.S."/>
        </authorList>
    </citation>
    <scope>NUCLEOTIDE SEQUENCE [LARGE SCALE GENOMIC DNA]</scope>
</reference>
<dbReference type="GO" id="GO:0000981">
    <property type="term" value="F:DNA-binding transcription factor activity, RNA polymerase II-specific"/>
    <property type="evidence" value="ECO:0000318"/>
    <property type="project" value="GO_Central"/>
</dbReference>
<evidence type="ECO:0000256" key="8">
    <source>
        <dbReference type="SAM" id="MobiDB-lite"/>
    </source>
</evidence>
<evidence type="ECO:0000256" key="3">
    <source>
        <dbReference type="ARBA" id="ARBA00023125"/>
    </source>
</evidence>
<protein>
    <recommendedName>
        <fullName evidence="6">X-box-binding protein 1</fullName>
    </recommendedName>
</protein>
<dbReference type="RefSeq" id="XP_026691147.1">
    <property type="nucleotide sequence ID" value="XM_026835346.1"/>
</dbReference>
<name>F6YIV7_CIOIN</name>
<feature type="coiled-coil region" evidence="7">
    <location>
        <begin position="191"/>
        <end position="239"/>
    </location>
</feature>
<keyword evidence="2" id="KW-0805">Transcription regulation</keyword>
<evidence type="ECO:0000256" key="7">
    <source>
        <dbReference type="SAM" id="Coils"/>
    </source>
</evidence>
<dbReference type="Gene3D" id="1.20.5.170">
    <property type="match status" value="1"/>
</dbReference>
<evidence type="ECO:0000256" key="1">
    <source>
        <dbReference type="ARBA" id="ARBA00022843"/>
    </source>
</evidence>
<dbReference type="IntAct" id="F6YIV7">
    <property type="interactions" value="2"/>
</dbReference>
<dbReference type="HOGENOM" id="CLU_756383_0_0_1"/>
<evidence type="ECO:0000313" key="11">
    <source>
        <dbReference type="Proteomes" id="UP000008144"/>
    </source>
</evidence>
<evidence type="ECO:0000256" key="2">
    <source>
        <dbReference type="ARBA" id="ARBA00023015"/>
    </source>
</evidence>
<dbReference type="InParanoid" id="F6YIV7"/>
<organism evidence="10 11">
    <name type="scientific">Ciona intestinalis</name>
    <name type="common">Transparent sea squirt</name>
    <name type="synonym">Ascidia intestinalis</name>
    <dbReference type="NCBI Taxonomy" id="7719"/>
    <lineage>
        <taxon>Eukaryota</taxon>
        <taxon>Metazoa</taxon>
        <taxon>Chordata</taxon>
        <taxon>Tunicata</taxon>
        <taxon>Ascidiacea</taxon>
        <taxon>Phlebobranchia</taxon>
        <taxon>Cionidae</taxon>
        <taxon>Ciona</taxon>
    </lineage>
</organism>
<dbReference type="GeneID" id="778796"/>
<accession>A0A1W5B715</accession>
<proteinExistence type="evidence at protein level"/>
<dbReference type="RefSeq" id="XP_018668268.1">
    <property type="nucleotide sequence ID" value="XM_018812723.2"/>
</dbReference>
<keyword evidence="5" id="KW-0539">Nucleus</keyword>
<dbReference type="OrthoDB" id="20960at2759"/>
<dbReference type="PANTHER" id="PTHR46542:SF1">
    <property type="entry name" value="X-BOX BINDING PROTEIN 1"/>
    <property type="match status" value="1"/>
</dbReference>
<keyword evidence="4" id="KW-0804">Transcription</keyword>
<dbReference type="PANTHER" id="PTHR46542">
    <property type="entry name" value="X-BOX BINDING PROTEIN 1"/>
    <property type="match status" value="1"/>
</dbReference>
<evidence type="ECO:0000256" key="6">
    <source>
        <dbReference type="ARBA" id="ARBA00040165"/>
    </source>
</evidence>
<feature type="compositionally biased region" description="Polar residues" evidence="8">
    <location>
        <begin position="152"/>
        <end position="173"/>
    </location>
</feature>
<keyword evidence="1" id="KW-0832">Ubl conjugation</keyword>
<keyword evidence="7" id="KW-0175">Coiled coil</keyword>
<feature type="compositionally biased region" description="Polar residues" evidence="8">
    <location>
        <begin position="306"/>
        <end position="323"/>
    </location>
</feature>
<dbReference type="Pfam" id="PF00170">
    <property type="entry name" value="bZIP_1"/>
    <property type="match status" value="1"/>
</dbReference>
<evidence type="ECO:0000313" key="10">
    <source>
        <dbReference type="Ensembl" id="ENSCINP00000015310.3"/>
    </source>
</evidence>
<keyword evidence="11" id="KW-1185">Reference proteome</keyword>
<accession>F6YIV7</accession>
<dbReference type="InterPro" id="IPR046347">
    <property type="entry name" value="bZIP_sf"/>
</dbReference>
<dbReference type="CDD" id="cd14691">
    <property type="entry name" value="bZIP_XBP1"/>
    <property type="match status" value="1"/>
</dbReference>
<dbReference type="AlphaFoldDB" id="F6YIV7"/>
<dbReference type="SMART" id="SM00338">
    <property type="entry name" value="BRLZ"/>
    <property type="match status" value="1"/>
</dbReference>
<feature type="compositionally biased region" description="Basic and acidic residues" evidence="8">
    <location>
        <begin position="174"/>
        <end position="183"/>
    </location>
</feature>
<dbReference type="CTD" id="778796"/>
<sequence>MLVSQFREANYESFQSGGRRVSGQRSPPKMSVSSYSTSSSPSSASPSVDIGQAFNMENCDNIMLNIEDGNSFSGFESLQNNLDSVEVQSPPPLAQDGAFNGIDHTTNCVVKNSQPVFNQYSMIDPVGGYDHASYSSGSPVSSNEVDFSRNSSTDVFVNDKPSTSAQQQSTTPRKSFEHVTDKELRKKLKNRESAQAARDRKKAKMLSLERQISELLERNRIVETENQELRSRIQRMESESLWRMGKQEAVPEASPSYSGSIAYHRMHDQSVYPTHCEYNGYPQHTPQPCLPQHHASTASTEKHSLPSYSAYTEDGSSNTDYTQPSYVQNLWRNDSVVPSNNQVYSNGPFTSQQISKNEIMEDAILG</sequence>
<dbReference type="PROSITE" id="PS00036">
    <property type="entry name" value="BZIP_BASIC"/>
    <property type="match status" value="1"/>
</dbReference>
<reference evidence="10" key="2">
    <citation type="journal article" date="2008" name="Genome Biol.">
        <title>Improved genome assembly and evidence-based global gene model set for the chordate Ciona intestinalis: new insight into intron and operon populations.</title>
        <authorList>
            <person name="Satou Y."/>
            <person name="Mineta K."/>
            <person name="Ogasawara M."/>
            <person name="Sasakura Y."/>
            <person name="Shoguchi E."/>
            <person name="Ueno K."/>
            <person name="Yamada L."/>
            <person name="Matsumoto J."/>
            <person name="Wasserscheid J."/>
            <person name="Dewar K."/>
            <person name="Wiley G.B."/>
            <person name="Macmil S.L."/>
            <person name="Roe B.A."/>
            <person name="Zeller R.W."/>
            <person name="Hastings K.E."/>
            <person name="Lemaire P."/>
            <person name="Lindquist E."/>
            <person name="Endo T."/>
            <person name="Hotta K."/>
            <person name="Inaba K."/>
        </authorList>
    </citation>
    <scope>NUCLEOTIDE SEQUENCE [LARGE SCALE GENOMIC DNA]</scope>
    <source>
        <strain evidence="10">wild type</strain>
    </source>
</reference>
<comment type="interaction">
    <interactant intactId="EBI-26591198">
        <id>F6YIV7</id>
    </interactant>
    <interactant intactId="EBI-26591158">
        <id>F7BMG3</id>
    </interactant>
    <organismsDiffer>false</organismsDiffer>
    <experiments>2</experiments>
</comment>
<feature type="compositionally biased region" description="Low complexity" evidence="8">
    <location>
        <begin position="26"/>
        <end position="47"/>
    </location>
</feature>
<feature type="region of interest" description="Disordered" evidence="8">
    <location>
        <begin position="287"/>
        <end position="323"/>
    </location>
</feature>
<dbReference type="GO" id="GO:0005634">
    <property type="term" value="C:nucleus"/>
    <property type="evidence" value="ECO:0000318"/>
    <property type="project" value="GO_Central"/>
</dbReference>
<dbReference type="SUPFAM" id="SSF57959">
    <property type="entry name" value="Leucine zipper domain"/>
    <property type="match status" value="1"/>
</dbReference>
<evidence type="ECO:0000256" key="5">
    <source>
        <dbReference type="ARBA" id="ARBA00023242"/>
    </source>
</evidence>
<dbReference type="GO" id="GO:0000977">
    <property type="term" value="F:RNA polymerase II transcription regulatory region sequence-specific DNA binding"/>
    <property type="evidence" value="ECO:0000318"/>
    <property type="project" value="GO_Central"/>
</dbReference>
<feature type="domain" description="BZIP" evidence="9">
    <location>
        <begin position="180"/>
        <end position="239"/>
    </location>
</feature>
<evidence type="ECO:0000259" key="9">
    <source>
        <dbReference type="PROSITE" id="PS50217"/>
    </source>
</evidence>
<keyword evidence="3" id="KW-0238">DNA-binding</keyword>
<feature type="region of interest" description="Disordered" evidence="8">
    <location>
        <begin position="1"/>
        <end position="50"/>
    </location>
</feature>
<dbReference type="InterPro" id="IPR052470">
    <property type="entry name" value="ER_Stress-Reg_TF"/>
</dbReference>
<dbReference type="OMA" id="PRKSFEH"/>
<dbReference type="STRING" id="7719.ENSCINP00000015310"/>
<dbReference type="Proteomes" id="UP000008144">
    <property type="component" value="Chromosome 8"/>
</dbReference>
<dbReference type="PROSITE" id="PS50217">
    <property type="entry name" value="BZIP"/>
    <property type="match status" value="1"/>
</dbReference>
<reference evidence="10" key="4">
    <citation type="submission" date="2025-09" db="UniProtKB">
        <authorList>
            <consortium name="Ensembl"/>
        </authorList>
    </citation>
    <scope>IDENTIFICATION</scope>
</reference>
<dbReference type="EMBL" id="EAAA01002714">
    <property type="status" value="NOT_ANNOTATED_CDS"/>
    <property type="molecule type" value="Genomic_DNA"/>
</dbReference>
<dbReference type="GeneTree" id="ENSGT00530000065337"/>
<reference evidence="10" key="3">
    <citation type="submission" date="2025-08" db="UniProtKB">
        <authorList>
            <consortium name="Ensembl"/>
        </authorList>
    </citation>
    <scope>IDENTIFICATION</scope>
</reference>
<feature type="region of interest" description="Disordered" evidence="8">
    <location>
        <begin position="152"/>
        <end position="183"/>
    </location>
</feature>